<organism evidence="6 7">
    <name type="scientific">Smittium megazygosporum</name>
    <dbReference type="NCBI Taxonomy" id="133381"/>
    <lineage>
        <taxon>Eukaryota</taxon>
        <taxon>Fungi</taxon>
        <taxon>Fungi incertae sedis</taxon>
        <taxon>Zoopagomycota</taxon>
        <taxon>Kickxellomycotina</taxon>
        <taxon>Harpellomycetes</taxon>
        <taxon>Harpellales</taxon>
        <taxon>Legeriomycetaceae</taxon>
        <taxon>Smittium</taxon>
    </lineage>
</organism>
<dbReference type="Pfam" id="PF00370">
    <property type="entry name" value="FGGY_N"/>
    <property type="match status" value="1"/>
</dbReference>
<evidence type="ECO:0000256" key="3">
    <source>
        <dbReference type="ARBA" id="ARBA00022777"/>
    </source>
</evidence>
<dbReference type="InterPro" id="IPR042024">
    <property type="entry name" value="D-XK_euk"/>
</dbReference>
<dbReference type="PANTHER" id="PTHR10196:SF57">
    <property type="entry name" value="XYLULOSE KINASE"/>
    <property type="match status" value="1"/>
</dbReference>
<dbReference type="PANTHER" id="PTHR10196">
    <property type="entry name" value="SUGAR KINASE"/>
    <property type="match status" value="1"/>
</dbReference>
<dbReference type="InterPro" id="IPR043129">
    <property type="entry name" value="ATPase_NBD"/>
</dbReference>
<dbReference type="Proteomes" id="UP000245609">
    <property type="component" value="Unassembled WGS sequence"/>
</dbReference>
<keyword evidence="2 4" id="KW-0808">Transferase</keyword>
<dbReference type="AlphaFoldDB" id="A0A2T9ZHL9"/>
<name>A0A2T9ZHL9_9FUNG</name>
<keyword evidence="4" id="KW-0119">Carbohydrate metabolism</keyword>
<keyword evidence="4" id="KW-0067">ATP-binding</keyword>
<dbReference type="Gene3D" id="3.30.420.40">
    <property type="match status" value="2"/>
</dbReference>
<comment type="catalytic activity">
    <reaction evidence="4">
        <text>D-xylulose + ATP = D-xylulose 5-phosphate + ADP + H(+)</text>
        <dbReference type="Rhea" id="RHEA:10964"/>
        <dbReference type="ChEBI" id="CHEBI:15378"/>
        <dbReference type="ChEBI" id="CHEBI:17140"/>
        <dbReference type="ChEBI" id="CHEBI:30616"/>
        <dbReference type="ChEBI" id="CHEBI:57737"/>
        <dbReference type="ChEBI" id="CHEBI:456216"/>
        <dbReference type="EC" id="2.7.1.17"/>
    </reaction>
</comment>
<dbReference type="GO" id="GO:0042732">
    <property type="term" value="P:D-xylose metabolic process"/>
    <property type="evidence" value="ECO:0007669"/>
    <property type="project" value="UniProtKB-UniRule"/>
</dbReference>
<accession>A0A2T9ZHL9</accession>
<gene>
    <name evidence="6" type="ORF">BB560_001494</name>
</gene>
<keyword evidence="4" id="KW-0547">Nucleotide-binding</keyword>
<dbReference type="GO" id="GO:0005829">
    <property type="term" value="C:cytosol"/>
    <property type="evidence" value="ECO:0007669"/>
    <property type="project" value="TreeGrafter"/>
</dbReference>
<dbReference type="GO" id="GO:0005997">
    <property type="term" value="P:xylulose metabolic process"/>
    <property type="evidence" value="ECO:0007669"/>
    <property type="project" value="TreeGrafter"/>
</dbReference>
<evidence type="ECO:0000256" key="4">
    <source>
        <dbReference type="RuleBase" id="RU367058"/>
    </source>
</evidence>
<evidence type="ECO:0000313" key="7">
    <source>
        <dbReference type="Proteomes" id="UP000245609"/>
    </source>
</evidence>
<dbReference type="SUPFAM" id="SSF53067">
    <property type="entry name" value="Actin-like ATPase domain"/>
    <property type="match status" value="2"/>
</dbReference>
<dbReference type="InterPro" id="IPR018484">
    <property type="entry name" value="FGGY_N"/>
</dbReference>
<dbReference type="GO" id="GO:0004856">
    <property type="term" value="F:D-xylulokinase activity"/>
    <property type="evidence" value="ECO:0007669"/>
    <property type="project" value="UniProtKB-UniRule"/>
</dbReference>
<comment type="similarity">
    <text evidence="1 4">Belongs to the FGGY kinase family.</text>
</comment>
<evidence type="ECO:0000256" key="2">
    <source>
        <dbReference type="ARBA" id="ARBA00022679"/>
    </source>
</evidence>
<dbReference type="CDD" id="cd07776">
    <property type="entry name" value="ASKHA_NBD_FGGY_SpXK-like"/>
    <property type="match status" value="1"/>
</dbReference>
<keyword evidence="3 4" id="KW-0418">Kinase</keyword>
<protein>
    <recommendedName>
        <fullName evidence="4">Xylulose kinase</fullName>
        <ecNumber evidence="4">2.7.1.17</ecNumber>
    </recommendedName>
</protein>
<feature type="domain" description="Carbohydrate kinase FGGY N-terminal" evidence="5">
    <location>
        <begin position="130"/>
        <end position="274"/>
    </location>
</feature>
<reference evidence="6 7" key="1">
    <citation type="journal article" date="2018" name="MBio">
        <title>Comparative Genomics Reveals the Core Gene Toolbox for the Fungus-Insect Symbiosis.</title>
        <authorList>
            <person name="Wang Y."/>
            <person name="Stata M."/>
            <person name="Wang W."/>
            <person name="Stajich J.E."/>
            <person name="White M.M."/>
            <person name="Moncalvo J.M."/>
        </authorList>
    </citation>
    <scope>NUCLEOTIDE SEQUENCE [LARGE SCALE GENOMIC DNA]</scope>
    <source>
        <strain evidence="6 7">SC-DP-2</strain>
    </source>
</reference>
<dbReference type="OrthoDB" id="1728974at2759"/>
<evidence type="ECO:0000256" key="1">
    <source>
        <dbReference type="ARBA" id="ARBA00009156"/>
    </source>
</evidence>
<evidence type="ECO:0000259" key="5">
    <source>
        <dbReference type="Pfam" id="PF00370"/>
    </source>
</evidence>
<dbReference type="GO" id="GO:0005524">
    <property type="term" value="F:ATP binding"/>
    <property type="evidence" value="ECO:0007669"/>
    <property type="project" value="UniProtKB-UniRule"/>
</dbReference>
<evidence type="ECO:0000313" key="6">
    <source>
        <dbReference type="EMBL" id="PVV04007.1"/>
    </source>
</evidence>
<keyword evidence="4" id="KW-0859">Xylose metabolism</keyword>
<comment type="caution">
    <text evidence="6">The sequence shown here is derived from an EMBL/GenBank/DDBJ whole genome shotgun (WGS) entry which is preliminary data.</text>
</comment>
<dbReference type="STRING" id="133381.A0A2T9ZHL9"/>
<dbReference type="EC" id="2.7.1.17" evidence="4"/>
<keyword evidence="7" id="KW-1185">Reference proteome</keyword>
<dbReference type="EMBL" id="MBFS01000171">
    <property type="protein sequence ID" value="PVV04007.1"/>
    <property type="molecule type" value="Genomic_DNA"/>
</dbReference>
<comment type="function">
    <text evidence="4">Highly specific D-xylulose kinase which participates in the catabolism of xylose. Xylose is a major component of hemicelluloses such as xylan. Most fungi utilize D-xylose via three enzymatic reactions, xylose reductase (XR), xylitol dehydrogenase (XDH), and xylulokinase, to form xylulose 5-phosphate, which enters pentose phosphate pathway.</text>
</comment>
<proteinExistence type="inferred from homology"/>
<sequence length="581" mass="65071">MDNYFLGLDLSTQQIKALVFDKHGRFVTQQAVCFDSELPQYGTDSGRIIKESNKVVSPVLLWVDALDLIFSKLRENLGGHMSNIVAIGGSAQQHGSVYWRGFEEIELSQKEPLSQQLAREQIFTILDSPTWEDSSTTEYCKQLHSKHSPELVAYITGSVAYERFTGNQIEKIKNENPNEYSQTERISLISSFLGSLLIGKYAPIEVSDGSGMNLLDVQTRKWSTVLCDSELLSKLGPDPIFAGEKIGNIHPYYVTKYGINKDCIISSITGDNPGGLLFVESLPSSHKEKEKEKTTLLISLGTSDTVIFSNDDYPYSGLNKDKMAHDRGFEYGHVLSHPCNSDKWATLLCYKNGSLARKWVCDRMLLNTSGNKILSETEKWNKFEEKIACNSQVSSEYGFYYILPEIIPKASGVFRFAEKKSNEIGDSIDIDGTSFCETSSGYRISGVDAKLIVESQIMSMLIDIKRKGIDIKNDIKNIIVTGGASSNKSLLQTIADVFNNDVYEIEVVKSEQEKYCISSLSMPALGGAVCAFKCYNDEGNSILSQFKVVNINSASQDMVEYYRCKIKKFEILRDLIERKFN</sequence>